<dbReference type="AlphaFoldDB" id="A0A2P7S632"/>
<dbReference type="EMBL" id="PXYL01000012">
    <property type="protein sequence ID" value="PSJ57938.1"/>
    <property type="molecule type" value="Genomic_DNA"/>
</dbReference>
<keyword evidence="2" id="KW-1185">Reference proteome</keyword>
<comment type="caution">
    <text evidence="1">The sequence shown here is derived from an EMBL/GenBank/DDBJ whole genome shotgun (WGS) entry which is preliminary data.</text>
</comment>
<dbReference type="Proteomes" id="UP000240653">
    <property type="component" value="Unassembled WGS sequence"/>
</dbReference>
<name>A0A2P7S632_9HYPH</name>
<evidence type="ECO:0000313" key="1">
    <source>
        <dbReference type="EMBL" id="PSJ57938.1"/>
    </source>
</evidence>
<protein>
    <submittedName>
        <fullName evidence="1">Uncharacterized protein</fullName>
    </submittedName>
</protein>
<proteinExistence type="predicted"/>
<organism evidence="1 2">
    <name type="scientific">Pseudaminobacter soli</name>
    <name type="common">ex Li et al. 2025</name>
    <dbReference type="NCBI Taxonomy" id="1295366"/>
    <lineage>
        <taxon>Bacteria</taxon>
        <taxon>Pseudomonadati</taxon>
        <taxon>Pseudomonadota</taxon>
        <taxon>Alphaproteobacteria</taxon>
        <taxon>Hyphomicrobiales</taxon>
        <taxon>Phyllobacteriaceae</taxon>
        <taxon>Pseudaminobacter</taxon>
    </lineage>
</organism>
<accession>A0A2P7S632</accession>
<evidence type="ECO:0000313" key="2">
    <source>
        <dbReference type="Proteomes" id="UP000240653"/>
    </source>
</evidence>
<reference evidence="1 2" key="1">
    <citation type="submission" date="2018-03" db="EMBL/GenBank/DDBJ databases">
        <title>The draft genome of Mesorhizobium soli JCM 19897.</title>
        <authorList>
            <person name="Li L."/>
            <person name="Liu L."/>
            <person name="Liang L."/>
            <person name="Wang T."/>
            <person name="Zhang X."/>
        </authorList>
    </citation>
    <scope>NUCLEOTIDE SEQUENCE [LARGE SCALE GENOMIC DNA]</scope>
    <source>
        <strain evidence="1 2">JCM 19897</strain>
    </source>
</reference>
<sequence length="62" mass="6944">MIAALFCDATNEDFSHNGRCAHPAFEGGRWRAASKTPRHQRRKAFLRAPFGMNLLCLLLAPC</sequence>
<gene>
    <name evidence="1" type="ORF">C7I85_21485</name>
</gene>